<keyword evidence="1" id="KW-1133">Transmembrane helix</keyword>
<keyword evidence="3" id="KW-1185">Reference proteome</keyword>
<keyword evidence="1" id="KW-0472">Membrane</keyword>
<evidence type="ECO:0000313" key="2">
    <source>
        <dbReference type="EMBL" id="SHJ43563.1"/>
    </source>
</evidence>
<dbReference type="AlphaFoldDB" id="A0A1M6JA61"/>
<dbReference type="STRING" id="558155.SAMN04487911_12120"/>
<accession>A0A1M6JA61</accession>
<name>A0A1M6JA61_9FLAO</name>
<sequence>MKAFNKIWPVIFSLLLLFLIFLMWYHNTYAMSEASEYDENSISLDSKLLIATQGSEFKNRLTQEVVAYYKMKEVYIKVIDVSSLERINPINYDAILLLHTWEYWKPPTEVKLYIERQQELLDRMVILTTSGKGTSKMKEVDAITGESILEDIPYYVNTITKKLDSLLGGNFVN</sequence>
<evidence type="ECO:0000256" key="1">
    <source>
        <dbReference type="SAM" id="Phobius"/>
    </source>
</evidence>
<dbReference type="RefSeq" id="WP_143150506.1">
    <property type="nucleotide sequence ID" value="NZ_FQYX01000021.1"/>
</dbReference>
<dbReference type="Proteomes" id="UP000184231">
    <property type="component" value="Unassembled WGS sequence"/>
</dbReference>
<keyword evidence="1" id="KW-0812">Transmembrane</keyword>
<proteinExistence type="predicted"/>
<reference evidence="2 3" key="1">
    <citation type="submission" date="2016-11" db="EMBL/GenBank/DDBJ databases">
        <authorList>
            <person name="Jaros S."/>
            <person name="Januszkiewicz K."/>
            <person name="Wedrychowicz H."/>
        </authorList>
    </citation>
    <scope>NUCLEOTIDE SEQUENCE [LARGE SCALE GENOMIC DNA]</scope>
    <source>
        <strain evidence="2 3">CGMCC 1.8863</strain>
    </source>
</reference>
<evidence type="ECO:0000313" key="3">
    <source>
        <dbReference type="Proteomes" id="UP000184231"/>
    </source>
</evidence>
<evidence type="ECO:0008006" key="4">
    <source>
        <dbReference type="Google" id="ProtNLM"/>
    </source>
</evidence>
<protein>
    <recommendedName>
        <fullName evidence="4">Flavodoxin-like domain-containing protein</fullName>
    </recommendedName>
</protein>
<dbReference type="OrthoDB" id="982714at2"/>
<dbReference type="EMBL" id="FQYX01000021">
    <property type="protein sequence ID" value="SHJ43563.1"/>
    <property type="molecule type" value="Genomic_DNA"/>
</dbReference>
<organism evidence="2 3">
    <name type="scientific">Arenibacter nanhaiticus</name>
    <dbReference type="NCBI Taxonomy" id="558155"/>
    <lineage>
        <taxon>Bacteria</taxon>
        <taxon>Pseudomonadati</taxon>
        <taxon>Bacteroidota</taxon>
        <taxon>Flavobacteriia</taxon>
        <taxon>Flavobacteriales</taxon>
        <taxon>Flavobacteriaceae</taxon>
        <taxon>Arenibacter</taxon>
    </lineage>
</organism>
<gene>
    <name evidence="2" type="ORF">SAMN04487911_12120</name>
</gene>
<feature type="transmembrane region" description="Helical" evidence="1">
    <location>
        <begin position="7"/>
        <end position="25"/>
    </location>
</feature>